<evidence type="ECO:0000256" key="1">
    <source>
        <dbReference type="ARBA" id="ARBA00004123"/>
    </source>
</evidence>
<dbReference type="Gene3D" id="2.60.120.650">
    <property type="entry name" value="Cupin"/>
    <property type="match status" value="1"/>
</dbReference>
<evidence type="ECO:0000256" key="7">
    <source>
        <dbReference type="ARBA" id="ARBA00023125"/>
    </source>
</evidence>
<keyword evidence="3" id="KW-0479">Metal-binding</keyword>
<dbReference type="OrthoDB" id="419183at2759"/>
<dbReference type="InterPro" id="IPR001965">
    <property type="entry name" value="Znf_PHD"/>
</dbReference>
<evidence type="ECO:0000256" key="6">
    <source>
        <dbReference type="ARBA" id="ARBA00023015"/>
    </source>
</evidence>
<dbReference type="CDD" id="cd15553">
    <property type="entry name" value="PHD_Cfp1"/>
    <property type="match status" value="1"/>
</dbReference>
<dbReference type="Pfam" id="PF02008">
    <property type="entry name" value="zf-CXXC"/>
    <property type="match status" value="1"/>
</dbReference>
<dbReference type="PROSITE" id="PS01359">
    <property type="entry name" value="ZF_PHD_1"/>
    <property type="match status" value="1"/>
</dbReference>
<feature type="domain" description="PHD-type" evidence="17">
    <location>
        <begin position="49"/>
        <end position="99"/>
    </location>
</feature>
<dbReference type="PANTHER" id="PTHR46174:SF1">
    <property type="entry name" value="CXXC-TYPE ZINC FINGER PROTEIN 1"/>
    <property type="match status" value="1"/>
</dbReference>
<keyword evidence="7" id="KW-0238">DNA-binding</keyword>
<dbReference type="InterPro" id="IPR011011">
    <property type="entry name" value="Znf_FYVE_PHD"/>
</dbReference>
<feature type="compositionally biased region" description="Basic and acidic residues" evidence="15">
    <location>
        <begin position="318"/>
        <end position="327"/>
    </location>
</feature>
<dbReference type="InterPro" id="IPR002857">
    <property type="entry name" value="Znf_CXXC"/>
</dbReference>
<sequence length="661" mass="76088">MFLLMLLLFSVVVCPQQEELERQEQIAKQFIMPERQAKMAQLFKQVEPIQYCICRTSDTDRFMIGCEKCDEWFHGDCIQVSQEMARTIKQWYCTPCMEKDPMLQIRYHTKKEKHKDKKDKNKDKKKKLKKLLKKHRHSSSGSGLDVTLPFDLEKTKKVAVSDVSEETLTQQQLANALKRSSRMCGECDACLRTEDCGKCDFCRDMKKFGGPNKIRQKCRLRQCLLKSRYFLQKLLRDKLGRPVSMTRYMAQQKARASAAAAAARAAAAAATTTTDSESDVHFYSNILQSQPVGNKHGAYADMSGRVFEPIGTSDHDYTVFRSPGDKKRAVKLKHAQSREKKPKPPKKALQRHKRKTTSDDMSGDKVKFEDSKDPPRQCYGPECVNAARSGSKYCSDDCGLKLATNRIFEFLPQRIQQWQQSPCIAEEGEKRTLEKIRSEQLEARKQLAVLDKQSGELEKTIERAKNVPIDPDQDSQDEGGGDDTELSIYCVSCGHPVHPHRALKHMEKCFAKYESQTSYGSIYKTRIEGANFFCDYYNSQNQTYCKRLRVLCPEHTRDPKVNADDVCGCPLTKNVVDTTGEICRVSKRKCNKHYGWEKLRRAEIDLERVRQWLKLDDLFEQERNIRYAMANRSGLLGLMLHQTIDHDLMNQQNAPFQQNSE</sequence>
<dbReference type="InterPro" id="IPR019787">
    <property type="entry name" value="Znf_PHD-finger"/>
</dbReference>
<feature type="region of interest" description="Disordered" evidence="15">
    <location>
        <begin position="318"/>
        <end position="375"/>
    </location>
</feature>
<feature type="compositionally biased region" description="Basic residues" evidence="15">
    <location>
        <begin position="108"/>
        <end position="138"/>
    </location>
</feature>
<evidence type="ECO:0000256" key="3">
    <source>
        <dbReference type="ARBA" id="ARBA00022723"/>
    </source>
</evidence>
<keyword evidence="8" id="KW-0804">Transcription</keyword>
<dbReference type="InterPro" id="IPR022056">
    <property type="entry name" value="CpG-bd_C"/>
</dbReference>
<feature type="compositionally biased region" description="Basic residues" evidence="15">
    <location>
        <begin position="328"/>
        <end position="355"/>
    </location>
</feature>
<dbReference type="GO" id="GO:0008270">
    <property type="term" value="F:zinc ion binding"/>
    <property type="evidence" value="ECO:0007669"/>
    <property type="project" value="UniProtKB-KW"/>
</dbReference>
<feature type="region of interest" description="Disordered" evidence="15">
    <location>
        <begin position="461"/>
        <end position="481"/>
    </location>
</feature>
<evidence type="ECO:0000259" key="17">
    <source>
        <dbReference type="PROSITE" id="PS50016"/>
    </source>
</evidence>
<keyword evidence="5" id="KW-0862">Zinc</keyword>
<keyword evidence="16" id="KW-0732">Signal</keyword>
<reference evidence="19" key="1">
    <citation type="submission" date="2022-01" db="EMBL/GenBank/DDBJ databases">
        <authorList>
            <person name="Braso-Vives M."/>
        </authorList>
    </citation>
    <scope>NUCLEOTIDE SEQUENCE</scope>
</reference>
<dbReference type="SUPFAM" id="SSF57903">
    <property type="entry name" value="FYVE/PHD zinc finger"/>
    <property type="match status" value="1"/>
</dbReference>
<evidence type="ECO:0000256" key="11">
    <source>
        <dbReference type="ARBA" id="ARBA00056449"/>
    </source>
</evidence>
<keyword evidence="2" id="KW-0597">Phosphoprotein</keyword>
<evidence type="ECO:0000256" key="8">
    <source>
        <dbReference type="ARBA" id="ARBA00023163"/>
    </source>
</evidence>
<evidence type="ECO:0000256" key="13">
    <source>
        <dbReference type="ARBA" id="ARBA00081451"/>
    </source>
</evidence>
<feature type="domain" description="CXXC-type" evidence="18">
    <location>
        <begin position="175"/>
        <end position="224"/>
    </location>
</feature>
<evidence type="ECO:0000256" key="9">
    <source>
        <dbReference type="ARBA" id="ARBA00023242"/>
    </source>
</evidence>
<dbReference type="Proteomes" id="UP000838412">
    <property type="component" value="Chromosome 5"/>
</dbReference>
<evidence type="ECO:0000256" key="16">
    <source>
        <dbReference type="SAM" id="SignalP"/>
    </source>
</evidence>
<dbReference type="GO" id="GO:0045893">
    <property type="term" value="P:positive regulation of DNA-templated transcription"/>
    <property type="evidence" value="ECO:0007669"/>
    <property type="project" value="TreeGrafter"/>
</dbReference>
<evidence type="ECO:0000256" key="14">
    <source>
        <dbReference type="PROSITE-ProRule" id="PRU00509"/>
    </source>
</evidence>
<proteinExistence type="predicted"/>
<keyword evidence="4 14" id="KW-0863">Zinc-finger</keyword>
<gene>
    <name evidence="19" type="primary">CXXC1</name>
    <name evidence="19" type="ORF">BLAG_LOCUS19782</name>
</gene>
<dbReference type="SMART" id="SM00249">
    <property type="entry name" value="PHD"/>
    <property type="match status" value="1"/>
</dbReference>
<evidence type="ECO:0000259" key="18">
    <source>
        <dbReference type="PROSITE" id="PS51058"/>
    </source>
</evidence>
<comment type="subcellular location">
    <subcellularLocation>
        <location evidence="1">Nucleus</location>
    </subcellularLocation>
</comment>
<accession>A0A8J9ZZ66</accession>
<keyword evidence="6" id="KW-0805">Transcription regulation</keyword>
<evidence type="ECO:0000256" key="15">
    <source>
        <dbReference type="SAM" id="MobiDB-lite"/>
    </source>
</evidence>
<keyword evidence="20" id="KW-1185">Reference proteome</keyword>
<organism evidence="19 20">
    <name type="scientific">Branchiostoma lanceolatum</name>
    <name type="common">Common lancelet</name>
    <name type="synonym">Amphioxus lanceolatum</name>
    <dbReference type="NCBI Taxonomy" id="7740"/>
    <lineage>
        <taxon>Eukaryota</taxon>
        <taxon>Metazoa</taxon>
        <taxon>Chordata</taxon>
        <taxon>Cephalochordata</taxon>
        <taxon>Leptocardii</taxon>
        <taxon>Amphioxiformes</taxon>
        <taxon>Branchiostomatidae</taxon>
        <taxon>Branchiostoma</taxon>
    </lineage>
</organism>
<dbReference type="InterPro" id="IPR019786">
    <property type="entry name" value="Zinc_finger_PHD-type_CS"/>
</dbReference>
<dbReference type="InterPro" id="IPR037869">
    <property type="entry name" value="Spp1/CFP1"/>
</dbReference>
<feature type="signal peptide" evidence="16">
    <location>
        <begin position="1"/>
        <end position="15"/>
    </location>
</feature>
<dbReference type="EMBL" id="OV696690">
    <property type="protein sequence ID" value="CAH1266031.1"/>
    <property type="molecule type" value="Genomic_DNA"/>
</dbReference>
<evidence type="ECO:0000313" key="20">
    <source>
        <dbReference type="Proteomes" id="UP000838412"/>
    </source>
</evidence>
<feature type="compositionally biased region" description="Acidic residues" evidence="15">
    <location>
        <begin position="471"/>
        <end position="481"/>
    </location>
</feature>
<evidence type="ECO:0000256" key="4">
    <source>
        <dbReference type="ARBA" id="ARBA00022771"/>
    </source>
</evidence>
<dbReference type="AlphaFoldDB" id="A0A8J9ZZ66"/>
<dbReference type="Pfam" id="PF00628">
    <property type="entry name" value="PHD"/>
    <property type="match status" value="1"/>
</dbReference>
<dbReference type="Pfam" id="PF12269">
    <property type="entry name" value="CpG_bind_C"/>
    <property type="match status" value="1"/>
</dbReference>
<evidence type="ECO:0000313" key="19">
    <source>
        <dbReference type="EMBL" id="CAH1266031.1"/>
    </source>
</evidence>
<name>A0A8J9ZZ66_BRALA</name>
<evidence type="ECO:0000256" key="2">
    <source>
        <dbReference type="ARBA" id="ARBA00022553"/>
    </source>
</evidence>
<feature type="chain" id="PRO_5035441188" description="CXXC-type zinc finger protein 1" evidence="16">
    <location>
        <begin position="16"/>
        <end position="661"/>
    </location>
</feature>
<dbReference type="GO" id="GO:0048188">
    <property type="term" value="C:Set1C/COMPASS complex"/>
    <property type="evidence" value="ECO:0007669"/>
    <property type="project" value="InterPro"/>
</dbReference>
<feature type="region of interest" description="Disordered" evidence="15">
    <location>
        <begin position="108"/>
        <end position="142"/>
    </location>
</feature>
<evidence type="ECO:0000256" key="5">
    <source>
        <dbReference type="ARBA" id="ARBA00022833"/>
    </source>
</evidence>
<comment type="function">
    <text evidence="11">Transcriptional activator that exhibits a unique DNA binding specificity for CpG unmethylated motifs with a preference for CpGG.</text>
</comment>
<dbReference type="FunFam" id="3.30.40.10:FF:000138">
    <property type="entry name" value="CXXC-type zinc finger protein 1"/>
    <property type="match status" value="1"/>
</dbReference>
<protein>
    <recommendedName>
        <fullName evidence="10">CXXC-type zinc finger protein 1</fullName>
    </recommendedName>
    <alternativeName>
        <fullName evidence="12">CpG-binding protein</fullName>
    </alternativeName>
    <alternativeName>
        <fullName evidence="13">PHD finger and CXXC domain-containing protein 1</fullName>
    </alternativeName>
</protein>
<dbReference type="GO" id="GO:0003677">
    <property type="term" value="F:DNA binding"/>
    <property type="evidence" value="ECO:0007669"/>
    <property type="project" value="UniProtKB-KW"/>
</dbReference>
<dbReference type="PROSITE" id="PS50016">
    <property type="entry name" value="ZF_PHD_2"/>
    <property type="match status" value="1"/>
</dbReference>
<dbReference type="PROSITE" id="PS51058">
    <property type="entry name" value="ZF_CXXC"/>
    <property type="match status" value="1"/>
</dbReference>
<evidence type="ECO:0000256" key="12">
    <source>
        <dbReference type="ARBA" id="ARBA00079319"/>
    </source>
</evidence>
<feature type="compositionally biased region" description="Basic and acidic residues" evidence="15">
    <location>
        <begin position="356"/>
        <end position="375"/>
    </location>
</feature>
<dbReference type="PANTHER" id="PTHR46174">
    <property type="entry name" value="CXXC-TYPE ZINC FINGER PROTEIN 1"/>
    <property type="match status" value="1"/>
</dbReference>
<keyword evidence="9" id="KW-0539">Nucleus</keyword>
<evidence type="ECO:0000256" key="10">
    <source>
        <dbReference type="ARBA" id="ARBA00023828"/>
    </source>
</evidence>